<dbReference type="CDD" id="cd04301">
    <property type="entry name" value="NAT_SF"/>
    <property type="match status" value="1"/>
</dbReference>
<organism evidence="4 5">
    <name type="scientific">Rhodoplanes serenus</name>
    <dbReference type="NCBI Taxonomy" id="200615"/>
    <lineage>
        <taxon>Bacteria</taxon>
        <taxon>Pseudomonadati</taxon>
        <taxon>Pseudomonadota</taxon>
        <taxon>Alphaproteobacteria</taxon>
        <taxon>Hyphomicrobiales</taxon>
        <taxon>Nitrobacteraceae</taxon>
        <taxon>Rhodoplanes</taxon>
    </lineage>
</organism>
<dbReference type="InterPro" id="IPR000182">
    <property type="entry name" value="GNAT_dom"/>
</dbReference>
<dbReference type="PANTHER" id="PTHR43877:SF1">
    <property type="entry name" value="ACETYLTRANSFERASE"/>
    <property type="match status" value="1"/>
</dbReference>
<dbReference type="InterPro" id="IPR016181">
    <property type="entry name" value="Acyl_CoA_acyltransferase"/>
</dbReference>
<evidence type="ECO:0000256" key="1">
    <source>
        <dbReference type="ARBA" id="ARBA00022679"/>
    </source>
</evidence>
<evidence type="ECO:0000259" key="3">
    <source>
        <dbReference type="PROSITE" id="PS51186"/>
    </source>
</evidence>
<dbReference type="Proteomes" id="UP000438991">
    <property type="component" value="Unassembled WGS sequence"/>
</dbReference>
<dbReference type="PANTHER" id="PTHR43877">
    <property type="entry name" value="AMINOALKYLPHOSPHONATE N-ACETYLTRANSFERASE-RELATED-RELATED"/>
    <property type="match status" value="1"/>
</dbReference>
<sequence length="179" mass="19204">MRRWPVADRSDLVIRPATVADLPAVLALYAQPDFDDGDVMTPAEAVGFLDRFAAYPDYTLYVALDGDVVVGSFALLVMDNIGHRGAPSAIVEDVVVAPDAQGRGVGAAMMRFALGACRDKGCYKMMLSSNARRERAHAFYEGLGFARHGYSFRVDLGNDGAVSETAASKAAAVDVERVR</sequence>
<comment type="caution">
    <text evidence="4">The sequence shown here is derived from an EMBL/GenBank/DDBJ whole genome shotgun (WGS) entry which is preliminary data.</text>
</comment>
<feature type="domain" description="N-acetyltransferase" evidence="3">
    <location>
        <begin position="12"/>
        <end position="172"/>
    </location>
</feature>
<evidence type="ECO:0000313" key="5">
    <source>
        <dbReference type="Proteomes" id="UP000438991"/>
    </source>
</evidence>
<dbReference type="InterPro" id="IPR050832">
    <property type="entry name" value="Bact_Acetyltransf"/>
</dbReference>
<dbReference type="AlphaFoldDB" id="A0A9X4XR67"/>
<evidence type="ECO:0000313" key="4">
    <source>
        <dbReference type="EMBL" id="MTW17066.1"/>
    </source>
</evidence>
<dbReference type="EMBL" id="WNKV01000008">
    <property type="protein sequence ID" value="MTW17066.1"/>
    <property type="molecule type" value="Genomic_DNA"/>
</dbReference>
<dbReference type="GO" id="GO:0016747">
    <property type="term" value="F:acyltransferase activity, transferring groups other than amino-acyl groups"/>
    <property type="evidence" value="ECO:0007669"/>
    <property type="project" value="InterPro"/>
</dbReference>
<accession>A0A9X4XR67</accession>
<dbReference type="SUPFAM" id="SSF55729">
    <property type="entry name" value="Acyl-CoA N-acyltransferases (Nat)"/>
    <property type="match status" value="1"/>
</dbReference>
<proteinExistence type="predicted"/>
<keyword evidence="1" id="KW-0808">Transferase</keyword>
<reference evidence="4 5" key="1">
    <citation type="submission" date="2019-11" db="EMBL/GenBank/DDBJ databases">
        <title>Whole-genome sequence of Rhodoplanes serenus DSM 18633, type strain.</title>
        <authorList>
            <person name="Kyndt J.A."/>
            <person name="Meyer T.E."/>
        </authorList>
    </citation>
    <scope>NUCLEOTIDE SEQUENCE [LARGE SCALE GENOMIC DNA]</scope>
    <source>
        <strain evidence="4 5">DSM 18633</strain>
    </source>
</reference>
<evidence type="ECO:0000256" key="2">
    <source>
        <dbReference type="ARBA" id="ARBA00023315"/>
    </source>
</evidence>
<gene>
    <name evidence="4" type="ORF">GJ689_12720</name>
</gene>
<dbReference type="Pfam" id="PF00583">
    <property type="entry name" value="Acetyltransf_1"/>
    <property type="match status" value="1"/>
</dbReference>
<protein>
    <submittedName>
        <fullName evidence="4">GNAT family N-acetyltransferase</fullName>
    </submittedName>
</protein>
<dbReference type="Gene3D" id="3.40.630.30">
    <property type="match status" value="1"/>
</dbReference>
<keyword evidence="2" id="KW-0012">Acyltransferase</keyword>
<dbReference type="PROSITE" id="PS51186">
    <property type="entry name" value="GNAT"/>
    <property type="match status" value="1"/>
</dbReference>
<name>A0A9X4XR67_9BRAD</name>